<dbReference type="Pfam" id="PF05926">
    <property type="entry name" value="Phage_GPL"/>
    <property type="match status" value="1"/>
</dbReference>
<evidence type="ECO:0000313" key="1">
    <source>
        <dbReference type="EMBL" id="BCS89974.1"/>
    </source>
</evidence>
<keyword evidence="2" id="KW-1185">Reference proteome</keyword>
<accession>A0ABN6EXJ2</accession>
<organism evidence="1 2">
    <name type="scientific">Pseudodesulfovibrio sediminis</name>
    <dbReference type="NCBI Taxonomy" id="2810563"/>
    <lineage>
        <taxon>Bacteria</taxon>
        <taxon>Pseudomonadati</taxon>
        <taxon>Thermodesulfobacteriota</taxon>
        <taxon>Desulfovibrionia</taxon>
        <taxon>Desulfovibrionales</taxon>
        <taxon>Desulfovibrionaceae</taxon>
    </lineage>
</organism>
<protein>
    <submittedName>
        <fullName evidence="1">Phage head completion/stabilization protein</fullName>
    </submittedName>
</protein>
<dbReference type="RefSeq" id="WP_229591922.1">
    <property type="nucleotide sequence ID" value="NZ_AP024485.1"/>
</dbReference>
<dbReference type="Proteomes" id="UP001053296">
    <property type="component" value="Chromosome"/>
</dbReference>
<name>A0ABN6EXJ2_9BACT</name>
<dbReference type="EMBL" id="AP024485">
    <property type="protein sequence ID" value="BCS89974.1"/>
    <property type="molecule type" value="Genomic_DNA"/>
</dbReference>
<reference evidence="1" key="1">
    <citation type="journal article" date="2022" name="Arch. Microbiol.">
        <title>Pseudodesulfovibrio sediminis sp. nov., a mesophilic and neutrophilic sulfate-reducing bacterium isolated from sediment of a brackish lake.</title>
        <authorList>
            <person name="Takahashi A."/>
            <person name="Kojima H."/>
            <person name="Watanabe M."/>
            <person name="Fukui M."/>
        </authorList>
    </citation>
    <scope>NUCLEOTIDE SEQUENCE</scope>
    <source>
        <strain evidence="1">SF6</strain>
    </source>
</reference>
<sequence length="153" mass="17428">MSFSGNTTKESTTTVNNDGWWPDLSVADFEKRYRLPFDYEEMILVDGLQLGMAWANTQLKHWREGLAEFDYENLAAVPSDALGGESVKLIHYRRAVYCHAKAFLLQQFSTVNRREAARNEARENEETESTFLAYAQHAIASFKGESPVTVELI</sequence>
<proteinExistence type="predicted"/>
<evidence type="ECO:0000313" key="2">
    <source>
        <dbReference type="Proteomes" id="UP001053296"/>
    </source>
</evidence>
<dbReference type="InterPro" id="IPR009225">
    <property type="entry name" value="Phage_head_completion_GpL"/>
</dbReference>
<gene>
    <name evidence="1" type="primary">gpL</name>
    <name evidence="1" type="ORF">PSDVSF_32160</name>
</gene>